<evidence type="ECO:0000256" key="1">
    <source>
        <dbReference type="SAM" id="Coils"/>
    </source>
</evidence>
<protein>
    <recommendedName>
        <fullName evidence="6">DUF4363 family protein</fullName>
    </recommendedName>
</protein>
<evidence type="ECO:0000313" key="4">
    <source>
        <dbReference type="EMBL" id="MEQ4484690.1"/>
    </source>
</evidence>
<feature type="coiled-coil region" evidence="1">
    <location>
        <begin position="189"/>
        <end position="238"/>
    </location>
</feature>
<keyword evidence="3" id="KW-0472">Membrane</keyword>
<dbReference type="EMBL" id="JASKHM010000012">
    <property type="protein sequence ID" value="MEQ4484690.1"/>
    <property type="molecule type" value="Genomic_DNA"/>
</dbReference>
<gene>
    <name evidence="4" type="ORF">QJS35_20100</name>
</gene>
<dbReference type="Proteomes" id="UP001493487">
    <property type="component" value="Unassembled WGS sequence"/>
</dbReference>
<accession>A0ABV1KXD5</accession>
<feature type="compositionally biased region" description="Low complexity" evidence="2">
    <location>
        <begin position="153"/>
        <end position="164"/>
    </location>
</feature>
<reference evidence="4 5" key="1">
    <citation type="journal article" date="2023" name="Genome Announc.">
        <title>Pan-Genome Analyses of the Genus Cohnella and Proposal of the Novel Species Cohnella silvisoli sp. nov., Isolated from Forest Soil.</title>
        <authorList>
            <person name="Wang C."/>
            <person name="Mao L."/>
            <person name="Bao G."/>
            <person name="Zhu H."/>
        </authorList>
    </citation>
    <scope>NUCLEOTIDE SEQUENCE [LARGE SCALE GENOMIC DNA]</scope>
    <source>
        <strain evidence="4 5">NL03-T5-1</strain>
    </source>
</reference>
<sequence length="281" mass="30978">MGQRRIRRKRRREFRKPDAVIVTLSSFAIILLFVWGGLYWKESSERALIVHANGEDQVEQSLQYDEGLQSTTESEGLNYGVEEQSSATSETVAPVGQSDDQPGVDKPGVDKPGDTSEAPQLPDAAKPTQETVTKPKTHNQAKSESHSTTGIKSPSTTEPDSPSTNQTDPPINQAQKYEQKMIQVQAMCMKDVKEVLSGAESSIQQLDKTDPIAVQAWKDKLTKELATAEAACDAKFQEVAQNAENDSVSPKVIEEWRQTFSAMKENLQGESRAKLRQLMGG</sequence>
<keyword evidence="3" id="KW-1133">Transmembrane helix</keyword>
<evidence type="ECO:0008006" key="6">
    <source>
        <dbReference type="Google" id="ProtNLM"/>
    </source>
</evidence>
<comment type="caution">
    <text evidence="4">The sequence shown here is derived from an EMBL/GenBank/DDBJ whole genome shotgun (WGS) entry which is preliminary data.</text>
</comment>
<feature type="region of interest" description="Disordered" evidence="2">
    <location>
        <begin position="72"/>
        <end position="171"/>
    </location>
</feature>
<organism evidence="4 5">
    <name type="scientific">Cohnella silvisoli</name>
    <dbReference type="NCBI Taxonomy" id="2873699"/>
    <lineage>
        <taxon>Bacteria</taxon>
        <taxon>Bacillati</taxon>
        <taxon>Bacillota</taxon>
        <taxon>Bacilli</taxon>
        <taxon>Bacillales</taxon>
        <taxon>Paenibacillaceae</taxon>
        <taxon>Cohnella</taxon>
    </lineage>
</organism>
<dbReference type="RefSeq" id="WP_232187070.1">
    <property type="nucleotide sequence ID" value="NZ_JAIOAP010000011.1"/>
</dbReference>
<keyword evidence="5" id="KW-1185">Reference proteome</keyword>
<keyword evidence="1" id="KW-0175">Coiled coil</keyword>
<evidence type="ECO:0000256" key="3">
    <source>
        <dbReference type="SAM" id="Phobius"/>
    </source>
</evidence>
<name>A0ABV1KXD5_9BACL</name>
<keyword evidence="3" id="KW-0812">Transmembrane</keyword>
<feature type="compositionally biased region" description="Polar residues" evidence="2">
    <location>
        <begin position="128"/>
        <end position="152"/>
    </location>
</feature>
<evidence type="ECO:0000313" key="5">
    <source>
        <dbReference type="Proteomes" id="UP001493487"/>
    </source>
</evidence>
<evidence type="ECO:0000256" key="2">
    <source>
        <dbReference type="SAM" id="MobiDB-lite"/>
    </source>
</evidence>
<feature type="transmembrane region" description="Helical" evidence="3">
    <location>
        <begin position="20"/>
        <end position="40"/>
    </location>
</feature>
<proteinExistence type="predicted"/>